<comment type="similarity">
    <text evidence="1">Belongs to the peptidase S33 family.</text>
</comment>
<dbReference type="PRINTS" id="PR00412">
    <property type="entry name" value="EPOXHYDRLASE"/>
</dbReference>
<feature type="active site" description="Proton acceptor" evidence="4">
    <location>
        <position position="365"/>
    </location>
</feature>
<organism evidence="6 7">
    <name type="scientific">Suillus luteus UH-Slu-Lm8-n1</name>
    <dbReference type="NCBI Taxonomy" id="930992"/>
    <lineage>
        <taxon>Eukaryota</taxon>
        <taxon>Fungi</taxon>
        <taxon>Dikarya</taxon>
        <taxon>Basidiomycota</taxon>
        <taxon>Agaricomycotina</taxon>
        <taxon>Agaricomycetes</taxon>
        <taxon>Agaricomycetidae</taxon>
        <taxon>Boletales</taxon>
        <taxon>Suillineae</taxon>
        <taxon>Suillaceae</taxon>
        <taxon>Suillus</taxon>
    </lineage>
</organism>
<dbReference type="InterPro" id="IPR010497">
    <property type="entry name" value="Epoxide_hydro_N"/>
</dbReference>
<evidence type="ECO:0000256" key="1">
    <source>
        <dbReference type="ARBA" id="ARBA00010088"/>
    </source>
</evidence>
<dbReference type="EMBL" id="KN835149">
    <property type="protein sequence ID" value="KIK47238.1"/>
    <property type="molecule type" value="Genomic_DNA"/>
</dbReference>
<evidence type="ECO:0000256" key="3">
    <source>
        <dbReference type="ARBA" id="ARBA00022801"/>
    </source>
</evidence>
<dbReference type="Pfam" id="PF06441">
    <property type="entry name" value="EHN"/>
    <property type="match status" value="1"/>
</dbReference>
<dbReference type="STRING" id="930992.A0A0D0BWC2"/>
<evidence type="ECO:0000256" key="4">
    <source>
        <dbReference type="PIRSR" id="PIRSR001112-1"/>
    </source>
</evidence>
<reference evidence="6 7" key="1">
    <citation type="submission" date="2014-04" db="EMBL/GenBank/DDBJ databases">
        <authorList>
            <consortium name="DOE Joint Genome Institute"/>
            <person name="Kuo A."/>
            <person name="Ruytinx J."/>
            <person name="Rineau F."/>
            <person name="Colpaert J."/>
            <person name="Kohler A."/>
            <person name="Nagy L.G."/>
            <person name="Floudas D."/>
            <person name="Copeland A."/>
            <person name="Barry K.W."/>
            <person name="Cichocki N."/>
            <person name="Veneault-Fourrey C."/>
            <person name="LaButti K."/>
            <person name="Lindquist E.A."/>
            <person name="Lipzen A."/>
            <person name="Lundell T."/>
            <person name="Morin E."/>
            <person name="Murat C."/>
            <person name="Sun H."/>
            <person name="Tunlid A."/>
            <person name="Henrissat B."/>
            <person name="Grigoriev I.V."/>
            <person name="Hibbett D.S."/>
            <person name="Martin F."/>
            <person name="Nordberg H.P."/>
            <person name="Cantor M.N."/>
            <person name="Hua S.X."/>
        </authorList>
    </citation>
    <scope>NUCLEOTIDE SEQUENCE [LARGE SCALE GENOMIC DNA]</scope>
    <source>
        <strain evidence="6 7">UH-Slu-Lm8-n1</strain>
    </source>
</reference>
<dbReference type="Proteomes" id="UP000054485">
    <property type="component" value="Unassembled WGS sequence"/>
</dbReference>
<dbReference type="PIRSF" id="PIRSF001112">
    <property type="entry name" value="Epoxide_hydrolase"/>
    <property type="match status" value="1"/>
</dbReference>
<name>A0A0D0BWC2_9AGAM</name>
<feature type="domain" description="Epoxide hydrolase N-terminal" evidence="5">
    <location>
        <begin position="5"/>
        <end position="115"/>
    </location>
</feature>
<dbReference type="InterPro" id="IPR000639">
    <property type="entry name" value="Epox_hydrolase-like"/>
</dbReference>
<dbReference type="HOGENOM" id="CLU_019414_0_2_1"/>
<gene>
    <name evidence="6" type="ORF">CY34DRAFT_799594</name>
</gene>
<protein>
    <submittedName>
        <fullName evidence="6">Unplaced genomic scaffold CY34scaffold_18, whole genome shotgun sequence</fullName>
    </submittedName>
</protein>
<dbReference type="OrthoDB" id="7130006at2759"/>
<evidence type="ECO:0000313" key="7">
    <source>
        <dbReference type="Proteomes" id="UP000054485"/>
    </source>
</evidence>
<dbReference type="AlphaFoldDB" id="A0A0D0BWC2"/>
<keyword evidence="2" id="KW-0058">Aromatic hydrocarbons catabolism</keyword>
<feature type="active site" description="Proton donor" evidence="4">
    <location>
        <position position="313"/>
    </location>
</feature>
<sequence length="400" mass="45377">MSSETPFQIDVPDEKLATLRAKLELATFPDELEDAGWKYGPPLADVKRLTERWRNEYDWRKHEKEINEELPMFTRDIDVDDFGLLNIHYVHKKSESVDAIPLLFCHGWPGSFLEVRKILPLLTASAPEYPSFHVVALSLPGFGFSEAPRKQGFGLNQYAEVAHKLMIALGYNEYVTQGGDWGALITRKMASVYGGRYHKAWHTNMPVTEAPNWKSPLFFLSCLLTPWSLEEKAGIERTTWFRNKGYGYFAQQSTQPQTLGYSLADSPVGLLAWIYEKLVLWTDNYKWSDDEVLTWISLYLFSRAGPAASLRIYFELRGDCEDVGRGPTIPMGASFFPKELIVLPASWLRKANNVVFESHHKSGGHFAAIEQPEELVQDVRKMFAKGGPAFAIVPGRTGYA</sequence>
<proteinExistence type="inferred from homology"/>
<dbReference type="GO" id="GO:0004301">
    <property type="term" value="F:epoxide hydrolase activity"/>
    <property type="evidence" value="ECO:0007669"/>
    <property type="project" value="TreeGrafter"/>
</dbReference>
<dbReference type="GO" id="GO:0097176">
    <property type="term" value="P:epoxide metabolic process"/>
    <property type="evidence" value="ECO:0007669"/>
    <property type="project" value="TreeGrafter"/>
</dbReference>
<dbReference type="PANTHER" id="PTHR21661">
    <property type="entry name" value="EPOXIDE HYDROLASE 1-RELATED"/>
    <property type="match status" value="1"/>
</dbReference>
<accession>A0A0D0BWC2</accession>
<dbReference type="PANTHER" id="PTHR21661:SF35">
    <property type="entry name" value="EPOXIDE HYDROLASE"/>
    <property type="match status" value="1"/>
</dbReference>
<keyword evidence="7" id="KW-1185">Reference proteome</keyword>
<evidence type="ECO:0000259" key="5">
    <source>
        <dbReference type="Pfam" id="PF06441"/>
    </source>
</evidence>
<dbReference type="Gene3D" id="3.40.50.1820">
    <property type="entry name" value="alpha/beta hydrolase"/>
    <property type="match status" value="1"/>
</dbReference>
<evidence type="ECO:0000256" key="2">
    <source>
        <dbReference type="ARBA" id="ARBA00022797"/>
    </source>
</evidence>
<evidence type="ECO:0000313" key="6">
    <source>
        <dbReference type="EMBL" id="KIK47238.1"/>
    </source>
</evidence>
<dbReference type="SUPFAM" id="SSF53474">
    <property type="entry name" value="alpha/beta-Hydrolases"/>
    <property type="match status" value="1"/>
</dbReference>
<feature type="active site" description="Nucleophile" evidence="4">
    <location>
        <position position="180"/>
    </location>
</feature>
<keyword evidence="3" id="KW-0378">Hydrolase</keyword>
<dbReference type="InParanoid" id="A0A0D0BWC2"/>
<reference evidence="7" key="2">
    <citation type="submission" date="2015-01" db="EMBL/GenBank/DDBJ databases">
        <title>Evolutionary Origins and Diversification of the Mycorrhizal Mutualists.</title>
        <authorList>
            <consortium name="DOE Joint Genome Institute"/>
            <consortium name="Mycorrhizal Genomics Consortium"/>
            <person name="Kohler A."/>
            <person name="Kuo A."/>
            <person name="Nagy L.G."/>
            <person name="Floudas D."/>
            <person name="Copeland A."/>
            <person name="Barry K.W."/>
            <person name="Cichocki N."/>
            <person name="Veneault-Fourrey C."/>
            <person name="LaButti K."/>
            <person name="Lindquist E.A."/>
            <person name="Lipzen A."/>
            <person name="Lundell T."/>
            <person name="Morin E."/>
            <person name="Murat C."/>
            <person name="Riley R."/>
            <person name="Ohm R."/>
            <person name="Sun H."/>
            <person name="Tunlid A."/>
            <person name="Henrissat B."/>
            <person name="Grigoriev I.V."/>
            <person name="Hibbett D.S."/>
            <person name="Martin F."/>
        </authorList>
    </citation>
    <scope>NUCLEOTIDE SEQUENCE [LARGE SCALE GENOMIC DNA]</scope>
    <source>
        <strain evidence="7">UH-Slu-Lm8-n1</strain>
    </source>
</reference>
<dbReference type="InterPro" id="IPR029058">
    <property type="entry name" value="AB_hydrolase_fold"/>
</dbReference>
<dbReference type="InterPro" id="IPR016292">
    <property type="entry name" value="Epoxide_hydrolase"/>
</dbReference>